<dbReference type="SUPFAM" id="SSF54791">
    <property type="entry name" value="Eukaryotic type KH-domain (KH-domain type I)"/>
    <property type="match status" value="2"/>
</dbReference>
<dbReference type="InterPro" id="IPR036612">
    <property type="entry name" value="KH_dom_type_1_sf"/>
</dbReference>
<dbReference type="GO" id="GO:0003723">
    <property type="term" value="F:RNA binding"/>
    <property type="evidence" value="ECO:0007669"/>
    <property type="project" value="UniProtKB-UniRule"/>
</dbReference>
<protein>
    <submittedName>
        <fullName evidence="1">KH domain</fullName>
    </submittedName>
</protein>
<name>A0A7D9IJ11_PARCT</name>
<dbReference type="PROSITE" id="PS50084">
    <property type="entry name" value="KH_TYPE_1"/>
    <property type="match status" value="1"/>
</dbReference>
<organism evidence="1 2">
    <name type="scientific">Paramuricea clavata</name>
    <name type="common">Red gorgonian</name>
    <name type="synonym">Violescent sea-whip</name>
    <dbReference type="NCBI Taxonomy" id="317549"/>
    <lineage>
        <taxon>Eukaryota</taxon>
        <taxon>Metazoa</taxon>
        <taxon>Cnidaria</taxon>
        <taxon>Anthozoa</taxon>
        <taxon>Octocorallia</taxon>
        <taxon>Malacalcyonacea</taxon>
        <taxon>Plexauridae</taxon>
        <taxon>Paramuricea</taxon>
    </lineage>
</organism>
<evidence type="ECO:0000313" key="1">
    <source>
        <dbReference type="EMBL" id="CAB4008037.1"/>
    </source>
</evidence>
<dbReference type="EMBL" id="CACRXK020006000">
    <property type="protein sequence ID" value="CAB4008037.1"/>
    <property type="molecule type" value="Genomic_DNA"/>
</dbReference>
<accession>A0A7D9IJ11</accession>
<comment type="caution">
    <text evidence="1">The sequence shown here is derived from an EMBL/GenBank/DDBJ whole genome shotgun (WGS) entry which is preliminary data.</text>
</comment>
<sequence length="170" mass="18974">MSGDVSIFVPVPQECMGIIIGTRGRNINQLKQDTHTSITSCNGDNLEKESGFTVSGAESNCEEVRQAIRCRVDNASVHLMEPILQQFVHLLIREHGSDNFRGIEKNCGVKITWPKFSGSEKHVIFDIKGLRSNCERAREMLSANTKKWQDNEICQKAVSEADLGSQTHSK</sequence>
<gene>
    <name evidence="1" type="ORF">PACLA_8A079211</name>
</gene>
<keyword evidence="2" id="KW-1185">Reference proteome</keyword>
<dbReference type="CDD" id="cd00105">
    <property type="entry name" value="KH-I"/>
    <property type="match status" value="1"/>
</dbReference>
<dbReference type="Gene3D" id="3.30.1370.10">
    <property type="entry name" value="K Homology domain, type 1"/>
    <property type="match status" value="2"/>
</dbReference>
<dbReference type="InterPro" id="IPR004087">
    <property type="entry name" value="KH_dom"/>
</dbReference>
<dbReference type="Pfam" id="PF00013">
    <property type="entry name" value="KH_1"/>
    <property type="match status" value="1"/>
</dbReference>
<dbReference type="SMART" id="SM00322">
    <property type="entry name" value="KH"/>
    <property type="match status" value="2"/>
</dbReference>
<reference evidence="1" key="1">
    <citation type="submission" date="2020-04" db="EMBL/GenBank/DDBJ databases">
        <authorList>
            <person name="Alioto T."/>
            <person name="Alioto T."/>
            <person name="Gomez Garrido J."/>
        </authorList>
    </citation>
    <scope>NUCLEOTIDE SEQUENCE</scope>
    <source>
        <strain evidence="1">A484AB</strain>
    </source>
</reference>
<proteinExistence type="predicted"/>
<dbReference type="AlphaFoldDB" id="A0A7D9IJ11"/>
<feature type="non-terminal residue" evidence="1">
    <location>
        <position position="1"/>
    </location>
</feature>
<dbReference type="InterPro" id="IPR004088">
    <property type="entry name" value="KH_dom_type_1"/>
</dbReference>
<dbReference type="Proteomes" id="UP001152795">
    <property type="component" value="Unassembled WGS sequence"/>
</dbReference>
<dbReference type="OrthoDB" id="1937934at2759"/>
<evidence type="ECO:0000313" key="2">
    <source>
        <dbReference type="Proteomes" id="UP001152795"/>
    </source>
</evidence>